<keyword evidence="7" id="KW-1185">Reference proteome</keyword>
<dbReference type="HOGENOM" id="CLU_046540_0_0_2"/>
<evidence type="ECO:0000313" key="7">
    <source>
        <dbReference type="Proteomes" id="UP000028781"/>
    </source>
</evidence>
<dbReference type="InterPro" id="IPR002142">
    <property type="entry name" value="Peptidase_S49"/>
</dbReference>
<dbReference type="InterPro" id="IPR047272">
    <property type="entry name" value="S49_SppA_C"/>
</dbReference>
<dbReference type="Proteomes" id="UP000028781">
    <property type="component" value="Chromosome"/>
</dbReference>
<protein>
    <submittedName>
        <fullName evidence="6">Protease IV SppA</fullName>
    </submittedName>
</protein>
<evidence type="ECO:0000313" key="6">
    <source>
        <dbReference type="EMBL" id="AIJ05715.1"/>
    </source>
</evidence>
<organism evidence="6 7">
    <name type="scientific">Methanocaldococcus bathoardescens</name>
    <dbReference type="NCBI Taxonomy" id="1301915"/>
    <lineage>
        <taxon>Archaea</taxon>
        <taxon>Methanobacteriati</taxon>
        <taxon>Methanobacteriota</taxon>
        <taxon>Methanomada group</taxon>
        <taxon>Methanococci</taxon>
        <taxon>Methanococcales</taxon>
        <taxon>Methanocaldococcaceae</taxon>
        <taxon>Methanocaldococcus</taxon>
    </lineage>
</organism>
<dbReference type="GO" id="GO:0006508">
    <property type="term" value="P:proteolysis"/>
    <property type="evidence" value="ECO:0007669"/>
    <property type="project" value="UniProtKB-KW"/>
</dbReference>
<dbReference type="CDD" id="cd07023">
    <property type="entry name" value="S49_Sppa_N_C"/>
    <property type="match status" value="1"/>
</dbReference>
<reference evidence="6 7" key="1">
    <citation type="journal article" date="2015" name="Int. J. Syst. Evol. Microbiol.">
        <title>M ethanocaldococcus bathoardescens sp. nov., a hyperthermophilic methanogen isolated from a volcanically active deep-sea hydrothermal vent.</title>
        <authorList>
            <person name="Stewart L.C."/>
            <person name="Jung J.H."/>
            <person name="Kim Y.T."/>
            <person name="Kwon S.W."/>
            <person name="Park C.S."/>
            <person name="Holden J.F."/>
        </authorList>
    </citation>
    <scope>NUCLEOTIDE SEQUENCE [LARGE SCALE GENOMIC DNA]</scope>
    <source>
        <strain evidence="6 7">JH146</strain>
    </source>
</reference>
<dbReference type="PANTHER" id="PTHR42987">
    <property type="entry name" value="PEPTIDASE S49"/>
    <property type="match status" value="1"/>
</dbReference>
<accession>A0A076LBG2</accession>
<proteinExistence type="inferred from homology"/>
<dbReference type="PANTHER" id="PTHR42987:SF4">
    <property type="entry name" value="PROTEASE SOHB-RELATED"/>
    <property type="match status" value="1"/>
</dbReference>
<dbReference type="OrthoDB" id="31107at2157"/>
<keyword evidence="4" id="KW-0720">Serine protease</keyword>
<evidence type="ECO:0000256" key="2">
    <source>
        <dbReference type="ARBA" id="ARBA00022670"/>
    </source>
</evidence>
<dbReference type="Gene3D" id="3.90.226.10">
    <property type="entry name" value="2-enoyl-CoA Hydratase, Chain A, domain 1"/>
    <property type="match status" value="1"/>
</dbReference>
<dbReference type="Gene3D" id="6.20.330.10">
    <property type="match status" value="1"/>
</dbReference>
<name>A0A076LBG2_9EURY</name>
<keyword evidence="3" id="KW-0378">Hydrolase</keyword>
<evidence type="ECO:0000256" key="1">
    <source>
        <dbReference type="ARBA" id="ARBA00008683"/>
    </source>
</evidence>
<gene>
    <name evidence="6" type="ORF">JH146_0870</name>
</gene>
<dbReference type="InterPro" id="IPR004635">
    <property type="entry name" value="Pept_S49_SppA"/>
</dbReference>
<dbReference type="KEGG" id="mjh:JH146_0870"/>
<keyword evidence="2 6" id="KW-0645">Protease</keyword>
<comment type="similarity">
    <text evidence="1">Belongs to the peptidase S49 family.</text>
</comment>
<dbReference type="Pfam" id="PF01343">
    <property type="entry name" value="Peptidase_S49"/>
    <property type="match status" value="1"/>
</dbReference>
<dbReference type="InterPro" id="IPR029045">
    <property type="entry name" value="ClpP/crotonase-like_dom_sf"/>
</dbReference>
<evidence type="ECO:0000259" key="5">
    <source>
        <dbReference type="Pfam" id="PF01343"/>
    </source>
</evidence>
<dbReference type="STRING" id="1301915.JH146_0870"/>
<feature type="domain" description="Peptidase S49" evidence="5">
    <location>
        <begin position="111"/>
        <end position="262"/>
    </location>
</feature>
<dbReference type="NCBIfam" id="TIGR00706">
    <property type="entry name" value="SppA_dom"/>
    <property type="match status" value="1"/>
</dbReference>
<dbReference type="AlphaFoldDB" id="A0A076LBG2"/>
<evidence type="ECO:0000256" key="4">
    <source>
        <dbReference type="ARBA" id="ARBA00022825"/>
    </source>
</evidence>
<dbReference type="SUPFAM" id="SSF52096">
    <property type="entry name" value="ClpP/crotonase"/>
    <property type="match status" value="1"/>
</dbReference>
<dbReference type="EMBL" id="CP009149">
    <property type="protein sequence ID" value="AIJ05715.1"/>
    <property type="molecule type" value="Genomic_DNA"/>
</dbReference>
<dbReference type="GeneID" id="24891478"/>
<evidence type="ECO:0000256" key="3">
    <source>
        <dbReference type="ARBA" id="ARBA00022801"/>
    </source>
</evidence>
<dbReference type="GO" id="GO:0008236">
    <property type="term" value="F:serine-type peptidase activity"/>
    <property type="evidence" value="ECO:0007669"/>
    <property type="project" value="UniProtKB-KW"/>
</dbReference>
<sequence>MKKIYIILLLLFVILIGLVGASILLVMSLSGENIDLFGGEKIAKVYLCNEIYFDYNQEEGLFPETKKDARYYINLLDDLEKDDSVKGVLLVVNSPGGEVIASEKLARKVEELAKKKPVVVYVEGLDASGAYMVSVPADYIVAEKHSIVGSIGVRMDLMHYYGLMKKLGINVTTIKAGKYKDIGSPFRPMTKEEEEYLQKMINETYMDFIKWVAEHRNLSINYTLKIADGKIYSGEDAKKVGLVDEVGTEEDALKKLEELANVSNPEIVEYGLEENKGLFGLTYYLGYGIGKGLGEVLYGMEKINGRVELLS</sequence>
<dbReference type="RefSeq" id="WP_048201867.1">
    <property type="nucleotide sequence ID" value="NZ_CP009149.1"/>
</dbReference>